<reference evidence="1 2" key="1">
    <citation type="submission" date="2014-04" db="EMBL/GenBank/DDBJ databases">
        <authorList>
            <consortium name="DOE Joint Genome Institute"/>
            <person name="Kuo A."/>
            <person name="Zuccaro A."/>
            <person name="Kohler A."/>
            <person name="Nagy L.G."/>
            <person name="Floudas D."/>
            <person name="Copeland A."/>
            <person name="Barry K.W."/>
            <person name="Cichocki N."/>
            <person name="Veneault-Fourrey C."/>
            <person name="LaButti K."/>
            <person name="Lindquist E.A."/>
            <person name="Lipzen A."/>
            <person name="Lundell T."/>
            <person name="Morin E."/>
            <person name="Murat C."/>
            <person name="Sun H."/>
            <person name="Tunlid A."/>
            <person name="Henrissat B."/>
            <person name="Grigoriev I.V."/>
            <person name="Hibbett D.S."/>
            <person name="Martin F."/>
            <person name="Nordberg H.P."/>
            <person name="Cantor M.N."/>
            <person name="Hua S.X."/>
        </authorList>
    </citation>
    <scope>NUCLEOTIDE SEQUENCE [LARGE SCALE GENOMIC DNA]</scope>
    <source>
        <strain evidence="1 2">MAFF 305830</strain>
    </source>
</reference>
<name>A0A0C2X2J9_SERVB</name>
<accession>A0A0C2X2J9</accession>
<evidence type="ECO:0000313" key="2">
    <source>
        <dbReference type="Proteomes" id="UP000054097"/>
    </source>
</evidence>
<dbReference type="AlphaFoldDB" id="A0A0C2X2J9"/>
<dbReference type="HOGENOM" id="CLU_1563824_0_0_1"/>
<dbReference type="Proteomes" id="UP000054097">
    <property type="component" value="Unassembled WGS sequence"/>
</dbReference>
<keyword evidence="2" id="KW-1185">Reference proteome</keyword>
<reference evidence="2" key="2">
    <citation type="submission" date="2015-01" db="EMBL/GenBank/DDBJ databases">
        <title>Evolutionary Origins and Diversification of the Mycorrhizal Mutualists.</title>
        <authorList>
            <consortium name="DOE Joint Genome Institute"/>
            <consortium name="Mycorrhizal Genomics Consortium"/>
            <person name="Kohler A."/>
            <person name="Kuo A."/>
            <person name="Nagy L.G."/>
            <person name="Floudas D."/>
            <person name="Copeland A."/>
            <person name="Barry K.W."/>
            <person name="Cichocki N."/>
            <person name="Veneault-Fourrey C."/>
            <person name="LaButti K."/>
            <person name="Lindquist E.A."/>
            <person name="Lipzen A."/>
            <person name="Lundell T."/>
            <person name="Morin E."/>
            <person name="Murat C."/>
            <person name="Riley R."/>
            <person name="Ohm R."/>
            <person name="Sun H."/>
            <person name="Tunlid A."/>
            <person name="Henrissat B."/>
            <person name="Grigoriev I.V."/>
            <person name="Hibbett D.S."/>
            <person name="Martin F."/>
        </authorList>
    </citation>
    <scope>NUCLEOTIDE SEQUENCE [LARGE SCALE GENOMIC DNA]</scope>
    <source>
        <strain evidence="2">MAFF 305830</strain>
    </source>
</reference>
<gene>
    <name evidence="1" type="ORF">M408DRAFT_327040</name>
</gene>
<evidence type="ECO:0000313" key="1">
    <source>
        <dbReference type="EMBL" id="KIM32493.1"/>
    </source>
</evidence>
<protein>
    <submittedName>
        <fullName evidence="1">Uncharacterized protein</fullName>
    </submittedName>
</protein>
<sequence length="171" mass="19660">MPRVCFGVEDRAYGSRFATSPLINLAPGPNFPGHFLKWVFIFQNTGSSFDHDPWLYGFTRCKEGRVVDILDLDGFIEALYTECPDLPPVTGYTGSVKECKAPADHRSFYERLRWLLDLPFDDDEEERAVVYHSERERFMCRFITVEQASEVIAAFDSKGNEETGEFLPVTW</sequence>
<proteinExistence type="predicted"/>
<dbReference type="EMBL" id="KN824280">
    <property type="protein sequence ID" value="KIM32493.1"/>
    <property type="molecule type" value="Genomic_DNA"/>
</dbReference>
<organism evidence="1 2">
    <name type="scientific">Serendipita vermifera MAFF 305830</name>
    <dbReference type="NCBI Taxonomy" id="933852"/>
    <lineage>
        <taxon>Eukaryota</taxon>
        <taxon>Fungi</taxon>
        <taxon>Dikarya</taxon>
        <taxon>Basidiomycota</taxon>
        <taxon>Agaricomycotina</taxon>
        <taxon>Agaricomycetes</taxon>
        <taxon>Sebacinales</taxon>
        <taxon>Serendipitaceae</taxon>
        <taxon>Serendipita</taxon>
    </lineage>
</organism>